<accession>A0A368SNP3</accession>
<protein>
    <recommendedName>
        <fullName evidence="3">Ubiquitin-like domain-containing protein</fullName>
    </recommendedName>
</protein>
<keyword evidence="1" id="KW-1017">Isopeptide bond</keyword>
<feature type="compositionally biased region" description="Basic and acidic residues" evidence="2">
    <location>
        <begin position="496"/>
        <end position="512"/>
    </location>
</feature>
<gene>
    <name evidence="4" type="ORF">SETIT_9G339900v2</name>
</gene>
<evidence type="ECO:0000313" key="4">
    <source>
        <dbReference type="EMBL" id="RCV44011.1"/>
    </source>
</evidence>
<dbReference type="CDD" id="cd17053">
    <property type="entry name" value="Ubl2_FAT10"/>
    <property type="match status" value="1"/>
</dbReference>
<dbReference type="PROSITE" id="PS50053">
    <property type="entry name" value="UBIQUITIN_2"/>
    <property type="match status" value="3"/>
</dbReference>
<dbReference type="InterPro" id="IPR019956">
    <property type="entry name" value="Ubiquitin_dom"/>
</dbReference>
<dbReference type="AlphaFoldDB" id="A0A368SNP3"/>
<dbReference type="InterPro" id="IPR050158">
    <property type="entry name" value="Ubiquitin_ubiquitin-like"/>
</dbReference>
<evidence type="ECO:0000256" key="1">
    <source>
        <dbReference type="ARBA" id="ARBA00022499"/>
    </source>
</evidence>
<proteinExistence type="predicted"/>
<feature type="domain" description="Ubiquitin-like" evidence="3">
    <location>
        <begin position="300"/>
        <end position="374"/>
    </location>
</feature>
<feature type="compositionally biased region" description="Low complexity" evidence="2">
    <location>
        <begin position="513"/>
        <end position="523"/>
    </location>
</feature>
<dbReference type="PANTHER" id="PTHR10666">
    <property type="entry name" value="UBIQUITIN"/>
    <property type="match status" value="1"/>
</dbReference>
<reference evidence="4" key="2">
    <citation type="submission" date="2015-07" db="EMBL/GenBank/DDBJ databases">
        <authorList>
            <person name="Noorani M."/>
        </authorList>
    </citation>
    <scope>NUCLEOTIDE SEQUENCE</scope>
    <source>
        <strain evidence="4">Yugu1</strain>
    </source>
</reference>
<dbReference type="InterPro" id="IPR000626">
    <property type="entry name" value="Ubiquitin-like_dom"/>
</dbReference>
<evidence type="ECO:0000256" key="2">
    <source>
        <dbReference type="SAM" id="MobiDB-lite"/>
    </source>
</evidence>
<dbReference type="OrthoDB" id="10578438at2759"/>
<dbReference type="Pfam" id="PF00240">
    <property type="entry name" value="ubiquitin"/>
    <property type="match status" value="3"/>
</dbReference>
<organism evidence="4">
    <name type="scientific">Setaria italica</name>
    <name type="common">Foxtail millet</name>
    <name type="synonym">Panicum italicum</name>
    <dbReference type="NCBI Taxonomy" id="4555"/>
    <lineage>
        <taxon>Eukaryota</taxon>
        <taxon>Viridiplantae</taxon>
        <taxon>Streptophyta</taxon>
        <taxon>Embryophyta</taxon>
        <taxon>Tracheophyta</taxon>
        <taxon>Spermatophyta</taxon>
        <taxon>Magnoliopsida</taxon>
        <taxon>Liliopsida</taxon>
        <taxon>Poales</taxon>
        <taxon>Poaceae</taxon>
        <taxon>PACMAD clade</taxon>
        <taxon>Panicoideae</taxon>
        <taxon>Panicodae</taxon>
        <taxon>Paniceae</taxon>
        <taxon>Cenchrinae</taxon>
        <taxon>Setaria</taxon>
    </lineage>
</organism>
<reference evidence="4" key="1">
    <citation type="journal article" date="2012" name="Nat. Biotechnol.">
        <title>Reference genome sequence of the model plant Setaria.</title>
        <authorList>
            <person name="Bennetzen J.L."/>
            <person name="Schmutz J."/>
            <person name="Wang H."/>
            <person name="Percifield R."/>
            <person name="Hawkins J."/>
            <person name="Pontaroli A.C."/>
            <person name="Estep M."/>
            <person name="Feng L."/>
            <person name="Vaughn J.N."/>
            <person name="Grimwood J."/>
            <person name="Jenkins J."/>
            <person name="Barry K."/>
            <person name="Lindquist E."/>
            <person name="Hellsten U."/>
            <person name="Deshpande S."/>
            <person name="Wang X."/>
            <person name="Wu X."/>
            <person name="Mitros T."/>
            <person name="Triplett J."/>
            <person name="Yang X."/>
            <person name="Ye C.Y."/>
            <person name="Mauro-Herrera M."/>
            <person name="Wang L."/>
            <person name="Li P."/>
            <person name="Sharma M."/>
            <person name="Sharma R."/>
            <person name="Ronald P.C."/>
            <person name="Panaud O."/>
            <person name="Kellogg E.A."/>
            <person name="Brutnell T.P."/>
            <person name="Doust A.N."/>
            <person name="Tuskan G.A."/>
            <person name="Rokhsar D."/>
            <person name="Devos K.M."/>
        </authorList>
    </citation>
    <scope>NUCLEOTIDE SEQUENCE [LARGE SCALE GENOMIC DNA]</scope>
    <source>
        <strain evidence="4">Yugu1</strain>
    </source>
</reference>
<feature type="domain" description="Ubiquitin-like" evidence="3">
    <location>
        <begin position="410"/>
        <end position="493"/>
    </location>
</feature>
<name>A0A368SNP3_SETIT</name>
<feature type="region of interest" description="Disordered" evidence="2">
    <location>
        <begin position="496"/>
        <end position="523"/>
    </location>
</feature>
<sequence length="523" mass="58014">MRMAVADYMIPGPKRTITLEVEAGDTVASVMEQVQRRRGYPVALQFLTCDDTPMRPDGGATLAGYNIHPTRGTKLNLEKIFASATRSYYQMASHQSRRGKDTMEIFARNWMTQEERIASTLVVKEERITTTLVVKPTDTIYSVMAKMEEITGPPADPAADDLQRQIAVRLHPRDAGGPQDRGPHESGGGTVFSVFGWNRLQEKTLKALGIAAVEEKMMRLAVADYIPSPARTITLEVEAGHTVASVMEQVQRRRRNPVAMQDLTCDGRPIDASPRRRDSGGLQRDRGLEAGATKFVEKKMQIFVRNRLTIDSKTVIVLEVERSDTISSVMAQLEDKLGVPPVMQWISCNERSLRCDDAGTLADHGVQKESTLFVFYSPGASWWYERKVETLKSLGIVDVERADDGAANKMEIFVRDCLIPCCRGRRVRTIVLEVEAGDTVASVMAQVQGRLGYPPALQSLFYNMRELLHDSGGTLADYNVRDGSVLKLDMSRRVVDHRHDGGPQDQGEREPSAARAAAGRAHG</sequence>
<dbReference type="SMART" id="SM00213">
    <property type="entry name" value="UBQ"/>
    <property type="match status" value="3"/>
</dbReference>
<dbReference type="Gene3D" id="3.10.20.90">
    <property type="entry name" value="Phosphatidylinositol 3-kinase Catalytic Subunit, Chain A, domain 1"/>
    <property type="match status" value="3"/>
</dbReference>
<dbReference type="SUPFAM" id="SSF54236">
    <property type="entry name" value="Ubiquitin-like"/>
    <property type="match status" value="3"/>
</dbReference>
<dbReference type="EMBL" id="CM003536">
    <property type="protein sequence ID" value="RCV44011.1"/>
    <property type="molecule type" value="Genomic_DNA"/>
</dbReference>
<dbReference type="InterPro" id="IPR029071">
    <property type="entry name" value="Ubiquitin-like_domsf"/>
</dbReference>
<dbReference type="GO" id="GO:0003729">
    <property type="term" value="F:mRNA binding"/>
    <property type="evidence" value="ECO:0007669"/>
    <property type="project" value="UniProtKB-ARBA"/>
</dbReference>
<dbReference type="STRING" id="4555.A0A368SNP3"/>
<evidence type="ECO:0000259" key="3">
    <source>
        <dbReference type="PROSITE" id="PS50053"/>
    </source>
</evidence>
<feature type="domain" description="Ubiquitin-like" evidence="3">
    <location>
        <begin position="3"/>
        <end position="69"/>
    </location>
</feature>
<dbReference type="PRINTS" id="PR00348">
    <property type="entry name" value="UBIQUITIN"/>
</dbReference>